<proteinExistence type="predicted"/>
<geneLocation type="plasmid" evidence="1">
    <name>pGTC2</name>
</geneLocation>
<dbReference type="InterPro" id="IPR053842">
    <property type="entry name" value="NikA-like"/>
</dbReference>
<name>A0A1W6QWE7_ENTFL</name>
<organism evidence="1">
    <name type="scientific">Enterococcus faecalis</name>
    <name type="common">Streptococcus faecalis</name>
    <dbReference type="NCBI Taxonomy" id="1351"/>
    <lineage>
        <taxon>Bacteria</taxon>
        <taxon>Bacillati</taxon>
        <taxon>Bacillota</taxon>
        <taxon>Bacilli</taxon>
        <taxon>Lactobacillales</taxon>
        <taxon>Enterococcaceae</taxon>
        <taxon>Enterococcus</taxon>
    </lineage>
</organism>
<protein>
    <submittedName>
        <fullName evidence="1">Plasmid mobilization relaxosome protein MobC</fullName>
    </submittedName>
</protein>
<accession>A0A1W6QWE7</accession>
<dbReference type="AlphaFoldDB" id="A0A1W6QWE7"/>
<dbReference type="Pfam" id="PF21983">
    <property type="entry name" value="NikA-like"/>
    <property type="match status" value="1"/>
</dbReference>
<reference evidence="1" key="1">
    <citation type="submission" date="2016-11" db="EMBL/GenBank/DDBJ databases">
        <title>Characterization of a Plasmid Isolated from Enterococcus faecalis found in the Fecal Material of a Blue Whale.</title>
        <authorList>
            <person name="McLaughlin R."/>
        </authorList>
    </citation>
    <scope>NUCLEOTIDE SEQUENCE</scope>
    <source>
        <strain evidence="1">2</strain>
        <plasmid evidence="1">pGTC2</plasmid>
    </source>
</reference>
<keyword evidence="1" id="KW-0614">Plasmid</keyword>
<evidence type="ECO:0000313" key="1">
    <source>
        <dbReference type="EMBL" id="ARO45637.1"/>
    </source>
</evidence>
<sequence>MQEKKYKLKRPVQKIVRFSQQENEYLKKRIDKSPFNNFQNYARILCLTGEIKLTDYSELYRLNSELNRIGNNVNQLARLAHQFDEISNEDVHQLLEMMQEVKTIVTEKLKEELGKERTM</sequence>
<dbReference type="EMBL" id="KY270848">
    <property type="protein sequence ID" value="ARO45637.1"/>
    <property type="molecule type" value="Genomic_DNA"/>
</dbReference>